<comment type="caution">
    <text evidence="1">The sequence shown here is derived from an EMBL/GenBank/DDBJ whole genome shotgun (WGS) entry which is preliminary data.</text>
</comment>
<dbReference type="EMBL" id="LFZN01000092">
    <property type="protein sequence ID" value="KXS99449.1"/>
    <property type="molecule type" value="Genomic_DNA"/>
</dbReference>
<gene>
    <name evidence="1" type="ORF">AC578_8169</name>
</gene>
<keyword evidence="2" id="KW-1185">Reference proteome</keyword>
<dbReference type="Proteomes" id="UP000070133">
    <property type="component" value="Unassembled WGS sequence"/>
</dbReference>
<name>A0A139HAH5_9PEZI</name>
<sequence>MPFTLGWDLFVDAYTKFRWQMEEVKPELFSDYFGFNTLLLDLTRQQYVPLTIAQCFSGLSSLINIVKPLLQV</sequence>
<reference evidence="1 2" key="1">
    <citation type="submission" date="2015-07" db="EMBL/GenBank/DDBJ databases">
        <title>Comparative genomics of the Sigatoka disease complex on banana suggests a link between parallel evolutionary changes in Pseudocercospora fijiensis and Pseudocercospora eumusae and increased virulence on the banana host.</title>
        <authorList>
            <person name="Chang T.-C."/>
            <person name="Salvucci A."/>
            <person name="Crous P.W."/>
            <person name="Stergiopoulos I."/>
        </authorList>
    </citation>
    <scope>NUCLEOTIDE SEQUENCE [LARGE SCALE GENOMIC DNA]</scope>
    <source>
        <strain evidence="1 2">CBS 114824</strain>
    </source>
</reference>
<organism evidence="1 2">
    <name type="scientific">Pseudocercospora eumusae</name>
    <dbReference type="NCBI Taxonomy" id="321146"/>
    <lineage>
        <taxon>Eukaryota</taxon>
        <taxon>Fungi</taxon>
        <taxon>Dikarya</taxon>
        <taxon>Ascomycota</taxon>
        <taxon>Pezizomycotina</taxon>
        <taxon>Dothideomycetes</taxon>
        <taxon>Dothideomycetidae</taxon>
        <taxon>Mycosphaerellales</taxon>
        <taxon>Mycosphaerellaceae</taxon>
        <taxon>Pseudocercospora</taxon>
    </lineage>
</organism>
<dbReference type="AlphaFoldDB" id="A0A139HAH5"/>
<accession>A0A139HAH5</accession>
<proteinExistence type="predicted"/>
<evidence type="ECO:0000313" key="2">
    <source>
        <dbReference type="Proteomes" id="UP000070133"/>
    </source>
</evidence>
<protein>
    <submittedName>
        <fullName evidence="1">Uncharacterized protein</fullName>
    </submittedName>
</protein>
<evidence type="ECO:0000313" key="1">
    <source>
        <dbReference type="EMBL" id="KXS99449.1"/>
    </source>
</evidence>